<protein>
    <submittedName>
        <fullName evidence="3">Uncharacterized protein</fullName>
    </submittedName>
</protein>
<feature type="region of interest" description="Disordered" evidence="2">
    <location>
        <begin position="409"/>
        <end position="438"/>
    </location>
</feature>
<feature type="compositionally biased region" description="Low complexity" evidence="2">
    <location>
        <begin position="228"/>
        <end position="240"/>
    </location>
</feature>
<feature type="region of interest" description="Disordered" evidence="2">
    <location>
        <begin position="1000"/>
        <end position="1056"/>
    </location>
</feature>
<dbReference type="EMBL" id="CAMPGE010004707">
    <property type="protein sequence ID" value="CAI2363554.1"/>
    <property type="molecule type" value="Genomic_DNA"/>
</dbReference>
<reference evidence="3" key="1">
    <citation type="submission" date="2023-07" db="EMBL/GenBank/DDBJ databases">
        <authorList>
            <consortium name="AG Swart"/>
            <person name="Singh M."/>
            <person name="Singh A."/>
            <person name="Seah K."/>
            <person name="Emmerich C."/>
        </authorList>
    </citation>
    <scope>NUCLEOTIDE SEQUENCE</scope>
    <source>
        <strain evidence="3">DP1</strain>
    </source>
</reference>
<feature type="coiled-coil region" evidence="1">
    <location>
        <begin position="1074"/>
        <end position="1108"/>
    </location>
</feature>
<accession>A0AAD1X7B8</accession>
<sequence length="1397" mass="161391">MENAAQFLDQDQYQDHDEIAQYHNNSGYSCEYADHQTPEGSYRADEEFNMSQENTGSYEEAIAYSNRQLDTATINAPQSRQNFESSSFNFENGLLSTEKKKGTYDEDQGANWRNLLTPNKSLFGEKEENSCINTSEKKSIAQNNLSDMKVKMESKTYQIENRYENSIEDLKVSNSDANDNSLLKPQNLDYGDDKENSILNHPNVLRSHQSKSSKQDQNCTDDVDMELSKSQNKSGGSNNNLLTSKGYQISFLGSISKMDDFSAINKLMNKKETSPSSKYSDSKNQKDLESMLRTAINHNQVNDKEEAKDELGIMNQDIINADESLFRSIIKSSNKKQKRKIYRELAKKKDQPGIAAKAKLLMSSYMSAEESPKPFEDDLRLSQTKMDQIIEENEDQENDAFHDFINKEDDHSQNESQDQIPVRHHPSQTSEKDRHENVYLEQFEVSRNIREEQNELENSPQFTPEIYKQDQNDNEVLQNLMKSKENTGTKESEEDENYVLSLPLQQEDGQSSHKYQKSSNYYSSENENSVILNVPNTQAQTRGDVQMRWDNEVAHRDNARQSHNGSRQMENHSSNGKSNDTGMEYSQNNGATTIAGTSIVQTIQRVGYKDSIDVNKLNGKYNDSIEEQKSVLSQDYQENTHQNNIPDPYYDQESVRNSLAMQNQNMMQPKPAQRYNQPQYPHGVQTSISPEDYESINHAFNSHQIENTRNRGHIMKSSEFTFVGRRNHHSPNENLPLRQNQTEMISSTRQSIILNPLTDVNVTSTTKKQNVQKNLNNPSRMANIEEEGTPLHNLDESHNMPQYLETDTFNQQNFNQHKDQQEDDLEFTQENFQILYKEYKDISDFLELFTKENQTLRELLNEAGHSFHSIFENCFQPNFVREEATHALGSIKNFLNEEGVASQIQSFSAVDDEGRRSIMNYESQMDALSQNDNYTQVSLMSPIPRTENSAEFNNFEDFTQNNEFVRNQNSVELPQMHQRVENGKSPANAEYVKSQAEYSYQDQDNMFLHKPKSKRKKQKQKKRRESSSETSSSVRSYPSDNEPNRSFDLDSPVKKEKKKYKKVKKLLNHYKSSLAKYKNMCELQKLKNENLEDKVSNLSKEVENIKRSSVDSLNPTLMYLQKLENMAYATQRNLPEMVSTRRDEGFHSNIRRQGAYYDHICCSTEKGKSPDNCKCISRTSHCKNDCQDLKHTPVSKKIDTKASFESNCIKNNEESKSTNDQPSDKKNLYHGNGSEEKKIKNYMSKFKNMSKYMKELLSLTKNMQIINTAKMSISDKMSAQQIKRQYNEYQHQVAKINDAFNSNLNPEKKFQQAEDALKRSHYLLKKSMEAAKNFKNSNMSKSGKILKDLGISSIAKSSINDQIQPEKEIKDLRSQFEESSLRYSIDTLSRYHESRKN</sequence>
<feature type="region of interest" description="Disordered" evidence="2">
    <location>
        <begin position="1212"/>
        <end position="1233"/>
    </location>
</feature>
<keyword evidence="4" id="KW-1185">Reference proteome</keyword>
<feature type="region of interest" description="Disordered" evidence="2">
    <location>
        <begin position="174"/>
        <end position="240"/>
    </location>
</feature>
<dbReference type="Proteomes" id="UP001295684">
    <property type="component" value="Unassembled WGS sequence"/>
</dbReference>
<feature type="compositionally biased region" description="Polar residues" evidence="2">
    <location>
        <begin position="561"/>
        <end position="589"/>
    </location>
</feature>
<gene>
    <name evidence="3" type="ORF">ECRASSUSDP1_LOCUS4890</name>
</gene>
<keyword evidence="1" id="KW-0175">Coiled coil</keyword>
<evidence type="ECO:0000256" key="1">
    <source>
        <dbReference type="SAM" id="Coils"/>
    </source>
</evidence>
<feature type="compositionally biased region" description="Basic residues" evidence="2">
    <location>
        <begin position="1009"/>
        <end position="1024"/>
    </location>
</feature>
<evidence type="ECO:0000313" key="4">
    <source>
        <dbReference type="Proteomes" id="UP001295684"/>
    </source>
</evidence>
<feature type="region of interest" description="Disordered" evidence="2">
    <location>
        <begin position="558"/>
        <end position="589"/>
    </location>
</feature>
<feature type="coiled-coil region" evidence="1">
    <location>
        <begin position="811"/>
        <end position="838"/>
    </location>
</feature>
<evidence type="ECO:0000256" key="2">
    <source>
        <dbReference type="SAM" id="MobiDB-lite"/>
    </source>
</evidence>
<proteinExistence type="predicted"/>
<name>A0AAD1X7B8_EUPCR</name>
<feature type="compositionally biased region" description="Basic and acidic residues" evidence="2">
    <location>
        <begin position="1042"/>
        <end position="1054"/>
    </location>
</feature>
<comment type="caution">
    <text evidence="3">The sequence shown here is derived from an EMBL/GenBank/DDBJ whole genome shotgun (WGS) entry which is preliminary data.</text>
</comment>
<evidence type="ECO:0000313" key="3">
    <source>
        <dbReference type="EMBL" id="CAI2363554.1"/>
    </source>
</evidence>
<feature type="region of interest" description="Disordered" evidence="2">
    <location>
        <begin position="503"/>
        <end position="522"/>
    </location>
</feature>
<feature type="compositionally biased region" description="Polar residues" evidence="2">
    <location>
        <begin position="174"/>
        <end position="184"/>
    </location>
</feature>
<organism evidence="3 4">
    <name type="scientific">Euplotes crassus</name>
    <dbReference type="NCBI Taxonomy" id="5936"/>
    <lineage>
        <taxon>Eukaryota</taxon>
        <taxon>Sar</taxon>
        <taxon>Alveolata</taxon>
        <taxon>Ciliophora</taxon>
        <taxon>Intramacronucleata</taxon>
        <taxon>Spirotrichea</taxon>
        <taxon>Hypotrichia</taxon>
        <taxon>Euplotida</taxon>
        <taxon>Euplotidae</taxon>
        <taxon>Moneuplotes</taxon>
    </lineage>
</organism>
<feature type="compositionally biased region" description="Polar residues" evidence="2">
    <location>
        <begin position="206"/>
        <end position="218"/>
    </location>
</feature>